<evidence type="ECO:0008006" key="6">
    <source>
        <dbReference type="Google" id="ProtNLM"/>
    </source>
</evidence>
<keyword evidence="1" id="KW-0732">Signal</keyword>
<dbReference type="Proteomes" id="UP000002718">
    <property type="component" value="Chromosome"/>
</dbReference>
<evidence type="ECO:0000313" key="2">
    <source>
        <dbReference type="EMBL" id="ABB74550.1"/>
    </source>
</evidence>
<evidence type="ECO:0000313" key="4">
    <source>
        <dbReference type="Proteomes" id="UP000002718"/>
    </source>
</evidence>
<dbReference type="RefSeq" id="WP_011380591.1">
    <property type="nucleotide sequence ID" value="NC_007614.1"/>
</dbReference>
<evidence type="ECO:0000313" key="5">
    <source>
        <dbReference type="Proteomes" id="UP000236751"/>
    </source>
</evidence>
<feature type="signal peptide" evidence="1">
    <location>
        <begin position="1"/>
        <end position="20"/>
    </location>
</feature>
<dbReference type="Proteomes" id="UP000236751">
    <property type="component" value="Unassembled WGS sequence"/>
</dbReference>
<dbReference type="STRING" id="323848.Nmul_A1247"/>
<protein>
    <recommendedName>
        <fullName evidence="6">PEGA domain-containing protein</fullName>
    </recommendedName>
</protein>
<reference evidence="2 4" key="3">
    <citation type="journal article" date="2008" name="Appl. Environ. Microbiol.">
        <title>Complete genome sequence of Nitrosospira multiformis, an ammonia-oxidizing bacterium from the soil environment.</title>
        <authorList>
            <person name="Norton J.M."/>
            <person name="Klotz M.G."/>
            <person name="Stein L.Y."/>
            <person name="Arp D.J."/>
            <person name="Bottomley P.J."/>
            <person name="Chain P.S."/>
            <person name="Hauser L.J."/>
            <person name="Land M.L."/>
            <person name="Larimer F.W."/>
            <person name="Shin M.W."/>
            <person name="Starkenburg S.R."/>
        </authorList>
    </citation>
    <scope>NUCLEOTIDE SEQUENCE [LARGE SCALE GENOMIC DNA]</scope>
    <source>
        <strain evidence="2">ATCC 25196</strain>
        <strain evidence="4">ATCC 25196 / NCIMB 11849 / C 71</strain>
    </source>
</reference>
<dbReference type="OrthoDB" id="8549440at2"/>
<evidence type="ECO:0000256" key="1">
    <source>
        <dbReference type="SAM" id="SignalP"/>
    </source>
</evidence>
<reference evidence="4" key="2">
    <citation type="submission" date="2005-08" db="EMBL/GenBank/DDBJ databases">
        <title>Complete sequence of chromosome 1 of Nitrosospira multiformis ATCC 25196.</title>
        <authorList>
            <person name="Copeland A."/>
            <person name="Lucas S."/>
            <person name="Lapidus A."/>
            <person name="Barry K."/>
            <person name="Detter J.C."/>
            <person name="Glavina T."/>
            <person name="Hammon N."/>
            <person name="Israni S."/>
            <person name="Pitluck S."/>
            <person name="Chain P."/>
            <person name="Malfatti S."/>
            <person name="Shin M."/>
            <person name="Vergez L."/>
            <person name="Schmutz J."/>
            <person name="Larimer F."/>
            <person name="Land M."/>
            <person name="Hauser L."/>
            <person name="Kyrpides N."/>
            <person name="Lykidis A."/>
            <person name="Richardson P."/>
        </authorList>
    </citation>
    <scope>NUCLEOTIDE SEQUENCE [LARGE SCALE GENOMIC DNA]</scope>
    <source>
        <strain evidence="4">ATCC 25196 / NCIMB 11849 / C 71</strain>
    </source>
</reference>
<dbReference type="eggNOG" id="ENOG5032U4H">
    <property type="taxonomic scope" value="Bacteria"/>
</dbReference>
<feature type="chain" id="PRO_5014308905" description="PEGA domain-containing protein" evidence="1">
    <location>
        <begin position="21"/>
        <end position="169"/>
    </location>
</feature>
<dbReference type="EMBL" id="FNVK01000013">
    <property type="protein sequence ID" value="SEF89405.1"/>
    <property type="molecule type" value="Genomic_DNA"/>
</dbReference>
<accession>Q2Y9M1</accession>
<keyword evidence="4" id="KW-1185">Reference proteome</keyword>
<dbReference type="AlphaFoldDB" id="Q2Y9M1"/>
<reference evidence="3 5" key="4">
    <citation type="submission" date="2016-10" db="EMBL/GenBank/DDBJ databases">
        <authorList>
            <person name="de Groot N.N."/>
        </authorList>
    </citation>
    <scope>NUCLEOTIDE SEQUENCE [LARGE SCALE GENOMIC DNA]</scope>
    <source>
        <strain evidence="3 5">Nl13</strain>
    </source>
</reference>
<sequence>MKMWKGMPVLFASTVLTACATIMGNSAHETLNVRSAPDQATVVIVDESGTKIFEGKTPTSLPLEKKKGYFSGKKYSVNIKKEGFAEQNVTVDTRVNGWYVAGNLVFGGVIGWLIVDPATGAMWKLDTNEIDVTLQGSKRARAVEPNTARIVLLEDVPPSLRSRMVRVSQ</sequence>
<proteinExistence type="predicted"/>
<dbReference type="EMBL" id="CP000103">
    <property type="protein sequence ID" value="ABB74550.1"/>
    <property type="molecule type" value="Genomic_DNA"/>
</dbReference>
<name>Q2Y9M1_NITMU</name>
<dbReference type="PROSITE" id="PS51257">
    <property type="entry name" value="PROKAR_LIPOPROTEIN"/>
    <property type="match status" value="1"/>
</dbReference>
<evidence type="ECO:0000313" key="3">
    <source>
        <dbReference type="EMBL" id="SEF89405.1"/>
    </source>
</evidence>
<gene>
    <name evidence="2" type="ordered locus">Nmul_A1247</name>
    <name evidence="3" type="ORF">SAMN05216403_11369</name>
</gene>
<dbReference type="HOGENOM" id="CLU_124448_0_0_4"/>
<organism evidence="2 4">
    <name type="scientific">Nitrosospira multiformis (strain ATCC 25196 / NCIMB 11849 / C 71)</name>
    <dbReference type="NCBI Taxonomy" id="323848"/>
    <lineage>
        <taxon>Bacteria</taxon>
        <taxon>Pseudomonadati</taxon>
        <taxon>Pseudomonadota</taxon>
        <taxon>Betaproteobacteria</taxon>
        <taxon>Nitrosomonadales</taxon>
        <taxon>Nitrosomonadaceae</taxon>
        <taxon>Nitrosospira</taxon>
    </lineage>
</organism>
<dbReference type="KEGG" id="nmu:Nmul_A1247"/>
<reference evidence="2" key="1">
    <citation type="submission" date="2005-08" db="EMBL/GenBank/DDBJ databases">
        <title>Complete sequence of Chromosome 1 of Nitrosospira multiformis ATCC 25196.</title>
        <authorList>
            <consortium name="US DOE Joint Genome Institute"/>
            <person name="Copeland A."/>
            <person name="Lucas S."/>
            <person name="Lapidus A."/>
            <person name="Barry K."/>
            <person name="Detter J.C."/>
            <person name="Glavina T."/>
            <person name="Hammon N."/>
            <person name="Israni S."/>
            <person name="Pitluck S."/>
            <person name="Chain P."/>
            <person name="Malfatti S."/>
            <person name="Shin M."/>
            <person name="Vergez L."/>
            <person name="Schmutz J."/>
            <person name="Larimer F."/>
            <person name="Land M."/>
            <person name="Hauser L."/>
            <person name="Kyrpides N."/>
            <person name="Lykidis A."/>
            <person name="Richardson P."/>
        </authorList>
    </citation>
    <scope>NUCLEOTIDE SEQUENCE</scope>
    <source>
        <strain evidence="2">ATCC 25196</strain>
    </source>
</reference>